<evidence type="ECO:0000313" key="3">
    <source>
        <dbReference type="Proteomes" id="UP000826462"/>
    </source>
</evidence>
<evidence type="ECO:0000256" key="1">
    <source>
        <dbReference type="SAM" id="SignalP"/>
    </source>
</evidence>
<keyword evidence="3" id="KW-1185">Reference proteome</keyword>
<proteinExistence type="predicted"/>
<dbReference type="EMBL" id="CP080096">
    <property type="protein sequence ID" value="QYD73763.1"/>
    <property type="molecule type" value="Genomic_DNA"/>
</dbReference>
<dbReference type="Proteomes" id="UP000826462">
    <property type="component" value="Chromosome 2"/>
</dbReference>
<sequence length="178" mass="19676">MKLSAFPRLVFLASIGILSGCAASGSRTAASYHPETEARVRVYWGSTAEFFFNTSCVPKHDPNRLTVSRLGFSSFVNKTVGMPVPSDAIAYFNEYIVPADQPLTVRAVMVAQVMIGTKIYAEKFPREASTFVPQHGHDYEIIVQPVNDDTQISARELVETDSIVSTKPFDITRTHVCQ</sequence>
<protein>
    <recommendedName>
        <fullName evidence="4">Lipoprotein</fullName>
    </recommendedName>
</protein>
<dbReference type="PROSITE" id="PS51257">
    <property type="entry name" value="PROKAR_LIPOPROTEIN"/>
    <property type="match status" value="1"/>
</dbReference>
<evidence type="ECO:0008006" key="4">
    <source>
        <dbReference type="Google" id="ProtNLM"/>
    </source>
</evidence>
<name>A0ABX8V3W7_9BURK</name>
<keyword evidence="1" id="KW-0732">Signal</keyword>
<organism evidence="2 3">
    <name type="scientific">Paraburkholderia edwinii</name>
    <dbReference type="NCBI Taxonomy" id="2861782"/>
    <lineage>
        <taxon>Bacteria</taxon>
        <taxon>Pseudomonadati</taxon>
        <taxon>Pseudomonadota</taxon>
        <taxon>Betaproteobacteria</taxon>
        <taxon>Burkholderiales</taxon>
        <taxon>Burkholderiaceae</taxon>
        <taxon>Paraburkholderia</taxon>
    </lineage>
</organism>
<gene>
    <name evidence="2" type="ORF">KZJ38_25385</name>
</gene>
<accession>A0ABX8V3W7</accession>
<feature type="signal peptide" evidence="1">
    <location>
        <begin position="1"/>
        <end position="22"/>
    </location>
</feature>
<evidence type="ECO:0000313" key="2">
    <source>
        <dbReference type="EMBL" id="QYD73763.1"/>
    </source>
</evidence>
<reference evidence="2 3" key="1">
    <citation type="submission" date="2021-07" db="EMBL/GenBank/DDBJ databases">
        <title>Paraburkholderia edwinii protects Aspergillus sp. from phenazines by acting as a toxin sponge.</title>
        <authorList>
            <person name="Dahlstrom K.M."/>
            <person name="Newman D.K."/>
        </authorList>
    </citation>
    <scope>NUCLEOTIDE SEQUENCE [LARGE SCALE GENOMIC DNA]</scope>
    <source>
        <strain evidence="2 3">Pe01</strain>
    </source>
</reference>
<feature type="chain" id="PRO_5047349373" description="Lipoprotein" evidence="1">
    <location>
        <begin position="23"/>
        <end position="178"/>
    </location>
</feature>